<feature type="compositionally biased region" description="Basic and acidic residues" evidence="1">
    <location>
        <begin position="11"/>
        <end position="38"/>
    </location>
</feature>
<dbReference type="Proteomes" id="UP001161325">
    <property type="component" value="Unassembled WGS sequence"/>
</dbReference>
<name>A0AA37Q7X1_9BACT</name>
<dbReference type="AlphaFoldDB" id="A0AA37Q7X1"/>
<organism evidence="2 3">
    <name type="scientific">Roseisolibacter agri</name>
    <dbReference type="NCBI Taxonomy" id="2014610"/>
    <lineage>
        <taxon>Bacteria</taxon>
        <taxon>Pseudomonadati</taxon>
        <taxon>Gemmatimonadota</taxon>
        <taxon>Gemmatimonadia</taxon>
        <taxon>Gemmatimonadales</taxon>
        <taxon>Gemmatimonadaceae</taxon>
        <taxon>Roseisolibacter</taxon>
    </lineage>
</organism>
<reference evidence="2" key="1">
    <citation type="submission" date="2022-08" db="EMBL/GenBank/DDBJ databases">
        <title>Draft genome sequencing of Roseisolibacter agri AW1220.</title>
        <authorList>
            <person name="Tobiishi Y."/>
            <person name="Tonouchi A."/>
        </authorList>
    </citation>
    <scope>NUCLEOTIDE SEQUENCE</scope>
    <source>
        <strain evidence="2">AW1220</strain>
    </source>
</reference>
<gene>
    <name evidence="2" type="ORF">rosag_11440</name>
</gene>
<proteinExistence type="predicted"/>
<evidence type="ECO:0000313" key="3">
    <source>
        <dbReference type="Proteomes" id="UP001161325"/>
    </source>
</evidence>
<dbReference type="EMBL" id="BRXS01000002">
    <property type="protein sequence ID" value="GLC24631.1"/>
    <property type="molecule type" value="Genomic_DNA"/>
</dbReference>
<feature type="region of interest" description="Disordered" evidence="1">
    <location>
        <begin position="65"/>
        <end position="102"/>
    </location>
</feature>
<comment type="caution">
    <text evidence="2">The sequence shown here is derived from an EMBL/GenBank/DDBJ whole genome shotgun (WGS) entry which is preliminary data.</text>
</comment>
<evidence type="ECO:0000256" key="1">
    <source>
        <dbReference type="SAM" id="MobiDB-lite"/>
    </source>
</evidence>
<feature type="region of interest" description="Disordered" evidence="1">
    <location>
        <begin position="1"/>
        <end position="50"/>
    </location>
</feature>
<protein>
    <submittedName>
        <fullName evidence="2">Uncharacterized protein</fullName>
    </submittedName>
</protein>
<accession>A0AA37Q7X1</accession>
<sequence length="102" mass="10928">MPAAAPSGDEDEHRNGRPRAGREQHARVGRPEQTREGPPRQALNVVPAGPGRVIVHAAAVKARVYGEELAPTREEAGAEDRDGGKEHNSRAEDADHDRVVAS</sequence>
<evidence type="ECO:0000313" key="2">
    <source>
        <dbReference type="EMBL" id="GLC24631.1"/>
    </source>
</evidence>
<keyword evidence="3" id="KW-1185">Reference proteome</keyword>